<dbReference type="EMBL" id="JBHSDC010000002">
    <property type="protein sequence ID" value="MFC4230581.1"/>
    <property type="molecule type" value="Genomic_DNA"/>
</dbReference>
<dbReference type="Pfam" id="PF04002">
    <property type="entry name" value="RadC"/>
    <property type="match status" value="1"/>
</dbReference>
<proteinExistence type="predicted"/>
<evidence type="ECO:0000313" key="8">
    <source>
        <dbReference type="Proteomes" id="UP001595906"/>
    </source>
</evidence>
<dbReference type="InterPro" id="IPR025657">
    <property type="entry name" value="RadC_JAB"/>
</dbReference>
<dbReference type="InterPro" id="IPR020891">
    <property type="entry name" value="UPF0758_CS"/>
</dbReference>
<feature type="domain" description="MPN" evidence="6">
    <location>
        <begin position="29"/>
        <end position="154"/>
    </location>
</feature>
<comment type="caution">
    <text evidence="7">The sequence shown here is derived from an EMBL/GenBank/DDBJ whole genome shotgun (WGS) entry which is preliminary data.</text>
</comment>
<keyword evidence="8" id="KW-1185">Reference proteome</keyword>
<dbReference type="InterPro" id="IPR037518">
    <property type="entry name" value="MPN"/>
</dbReference>
<evidence type="ECO:0000313" key="7">
    <source>
        <dbReference type="EMBL" id="MFC4230581.1"/>
    </source>
</evidence>
<dbReference type="PANTHER" id="PTHR30471:SF3">
    <property type="entry name" value="UPF0758 PROTEIN YEES-RELATED"/>
    <property type="match status" value="1"/>
</dbReference>
<evidence type="ECO:0000256" key="1">
    <source>
        <dbReference type="ARBA" id="ARBA00022670"/>
    </source>
</evidence>
<dbReference type="PROSITE" id="PS01302">
    <property type="entry name" value="UPF0758"/>
    <property type="match status" value="1"/>
</dbReference>
<dbReference type="InterPro" id="IPR001405">
    <property type="entry name" value="UPF0758"/>
</dbReference>
<gene>
    <name evidence="7" type="ORF">ACFOW1_01675</name>
</gene>
<keyword evidence="1" id="KW-0645">Protease</keyword>
<dbReference type="SUPFAM" id="SSF102712">
    <property type="entry name" value="JAB1/MPN domain"/>
    <property type="match status" value="1"/>
</dbReference>
<evidence type="ECO:0000256" key="5">
    <source>
        <dbReference type="ARBA" id="ARBA00023049"/>
    </source>
</evidence>
<evidence type="ECO:0000256" key="4">
    <source>
        <dbReference type="ARBA" id="ARBA00022833"/>
    </source>
</evidence>
<organism evidence="7 8">
    <name type="scientific">Parasediminibacterium paludis</name>
    <dbReference type="NCBI Taxonomy" id="908966"/>
    <lineage>
        <taxon>Bacteria</taxon>
        <taxon>Pseudomonadati</taxon>
        <taxon>Bacteroidota</taxon>
        <taxon>Chitinophagia</taxon>
        <taxon>Chitinophagales</taxon>
        <taxon>Chitinophagaceae</taxon>
        <taxon>Parasediminibacterium</taxon>
    </lineage>
</organism>
<protein>
    <submittedName>
        <fullName evidence="7">JAB domain-containing protein</fullName>
    </submittedName>
</protein>
<keyword evidence="5" id="KW-0482">Metalloprotease</keyword>
<keyword evidence="4" id="KW-0862">Zinc</keyword>
<keyword evidence="3" id="KW-0378">Hydrolase</keyword>
<dbReference type="RefSeq" id="WP_379011840.1">
    <property type="nucleotide sequence ID" value="NZ_JBHSDC010000002.1"/>
</dbReference>
<dbReference type="Proteomes" id="UP001595906">
    <property type="component" value="Unassembled WGS sequence"/>
</dbReference>
<evidence type="ECO:0000256" key="3">
    <source>
        <dbReference type="ARBA" id="ARBA00022801"/>
    </source>
</evidence>
<accession>A0ABV8PU33</accession>
<keyword evidence="2" id="KW-0479">Metal-binding</keyword>
<dbReference type="PROSITE" id="PS50249">
    <property type="entry name" value="MPN"/>
    <property type="match status" value="1"/>
</dbReference>
<sequence length="181" mass="21083">MQNVQREITNTITGNELQVMYQPLRHNYQVDNSFNAFLFFKSIWASHTLYMQEQVYVLFLDKNCNVLCWRQLNTGTLTNCLIDIKLLAAMAAKLLADSVVVAHNHPSGNVAPSRQDVQMTENIREALYIVDCKLHDHLIITEDDYFSFVDNEGMQTDYYHSSLKMRNLKRRKKIFATQETV</sequence>
<evidence type="ECO:0000259" key="6">
    <source>
        <dbReference type="PROSITE" id="PS50249"/>
    </source>
</evidence>
<evidence type="ECO:0000256" key="2">
    <source>
        <dbReference type="ARBA" id="ARBA00022723"/>
    </source>
</evidence>
<dbReference type="PANTHER" id="PTHR30471">
    <property type="entry name" value="DNA REPAIR PROTEIN RADC"/>
    <property type="match status" value="1"/>
</dbReference>
<reference evidence="8" key="1">
    <citation type="journal article" date="2019" name="Int. J. Syst. Evol. Microbiol.">
        <title>The Global Catalogue of Microorganisms (GCM) 10K type strain sequencing project: providing services to taxonomists for standard genome sequencing and annotation.</title>
        <authorList>
            <consortium name="The Broad Institute Genomics Platform"/>
            <consortium name="The Broad Institute Genome Sequencing Center for Infectious Disease"/>
            <person name="Wu L."/>
            <person name="Ma J."/>
        </authorList>
    </citation>
    <scope>NUCLEOTIDE SEQUENCE [LARGE SCALE GENOMIC DNA]</scope>
    <source>
        <strain evidence="8">CECT 8010</strain>
    </source>
</reference>
<dbReference type="Gene3D" id="3.40.140.10">
    <property type="entry name" value="Cytidine Deaminase, domain 2"/>
    <property type="match status" value="1"/>
</dbReference>
<name>A0ABV8PU33_9BACT</name>